<dbReference type="PANTHER" id="PTHR45856:SF25">
    <property type="entry name" value="FUNGAL LIPASE-LIKE DOMAIN-CONTAINING PROTEIN"/>
    <property type="match status" value="1"/>
</dbReference>
<feature type="domain" description="Fungal lipase-type" evidence="1">
    <location>
        <begin position="45"/>
        <end position="180"/>
    </location>
</feature>
<reference evidence="2 3" key="1">
    <citation type="submission" date="2016-07" db="EMBL/GenBank/DDBJ databases">
        <title>Pervasive Adenine N6-methylation of Active Genes in Fungi.</title>
        <authorList>
            <consortium name="DOE Joint Genome Institute"/>
            <person name="Mondo S.J."/>
            <person name="Dannebaum R.O."/>
            <person name="Kuo R.C."/>
            <person name="Labutti K."/>
            <person name="Haridas S."/>
            <person name="Kuo A."/>
            <person name="Salamov A."/>
            <person name="Ahrendt S.R."/>
            <person name="Lipzen A."/>
            <person name="Sullivan W."/>
            <person name="Andreopoulos W.B."/>
            <person name="Clum A."/>
            <person name="Lindquist E."/>
            <person name="Daum C."/>
            <person name="Ramamoorthy G.K."/>
            <person name="Gryganskyi A."/>
            <person name="Culley D."/>
            <person name="Magnuson J.K."/>
            <person name="James T.Y."/>
            <person name="O'Malley M.A."/>
            <person name="Stajich J.E."/>
            <person name="Spatafora J.W."/>
            <person name="Visel A."/>
            <person name="Grigoriev I.V."/>
        </authorList>
    </citation>
    <scope>NUCLEOTIDE SEQUENCE [LARGE SCALE GENOMIC DNA]</scope>
    <source>
        <strain evidence="2 3">ATCC 12442</strain>
    </source>
</reference>
<evidence type="ECO:0000313" key="3">
    <source>
        <dbReference type="Proteomes" id="UP000193922"/>
    </source>
</evidence>
<dbReference type="InterPro" id="IPR029058">
    <property type="entry name" value="AB_hydrolase_fold"/>
</dbReference>
<feature type="non-terminal residue" evidence="2">
    <location>
        <position position="232"/>
    </location>
</feature>
<dbReference type="Gene3D" id="3.40.50.1820">
    <property type="entry name" value="alpha/beta hydrolase"/>
    <property type="match status" value="1"/>
</dbReference>
<dbReference type="SUPFAM" id="SSF53474">
    <property type="entry name" value="alpha/beta-Hydrolases"/>
    <property type="match status" value="1"/>
</dbReference>
<dbReference type="AlphaFoldDB" id="A0A1Y1W2W3"/>
<sequence>TWTCHINCQADDTKGTVVDYHWDTSTTLNPSYGFVAHKDDTKEIIVSWRGSTILMDWIKDFTFLPVSWPSSVSGSKVHQGFLQTYSSASSGIEAAVSKLVAKHPDYSIVLTGHSLGGGEAAIAAADYAARHPEWLSKLKLFTFGEPRVGNPAFAGWLSQQPFPIYRTVYKGDLVPRAPFQFMGFKHHSQEVWYDENGALKFQGSNGESPYGENSLTPLQWSVLDHLRYPGLS</sequence>
<evidence type="ECO:0000313" key="2">
    <source>
        <dbReference type="EMBL" id="ORX67625.1"/>
    </source>
</evidence>
<feature type="non-terminal residue" evidence="2">
    <location>
        <position position="1"/>
    </location>
</feature>
<dbReference type="GO" id="GO:0006629">
    <property type="term" value="P:lipid metabolic process"/>
    <property type="evidence" value="ECO:0007669"/>
    <property type="project" value="InterPro"/>
</dbReference>
<dbReference type="GeneID" id="63800727"/>
<dbReference type="OrthoDB" id="426718at2759"/>
<dbReference type="GO" id="GO:0016787">
    <property type="term" value="F:hydrolase activity"/>
    <property type="evidence" value="ECO:0007669"/>
    <property type="project" value="UniProtKB-KW"/>
</dbReference>
<evidence type="ECO:0000259" key="1">
    <source>
        <dbReference type="Pfam" id="PF01764"/>
    </source>
</evidence>
<dbReference type="RefSeq" id="XP_040741512.1">
    <property type="nucleotide sequence ID" value="XM_040884079.1"/>
</dbReference>
<keyword evidence="3" id="KW-1185">Reference proteome</keyword>
<name>A0A1Y1W2W3_9FUNG</name>
<dbReference type="InterPro" id="IPR002921">
    <property type="entry name" value="Fungal_lipase-type"/>
</dbReference>
<protein>
    <submittedName>
        <fullName evidence="2">Alpha/beta-hydrolase</fullName>
    </submittedName>
</protein>
<keyword evidence="2" id="KW-0378">Hydrolase</keyword>
<dbReference type="Proteomes" id="UP000193922">
    <property type="component" value="Unassembled WGS sequence"/>
</dbReference>
<proteinExistence type="predicted"/>
<dbReference type="CDD" id="cd00519">
    <property type="entry name" value="Lipase_3"/>
    <property type="match status" value="1"/>
</dbReference>
<dbReference type="PANTHER" id="PTHR45856">
    <property type="entry name" value="ALPHA/BETA-HYDROLASES SUPERFAMILY PROTEIN"/>
    <property type="match status" value="1"/>
</dbReference>
<gene>
    <name evidence="2" type="ORF">DL89DRAFT_205888</name>
</gene>
<dbReference type="EMBL" id="MCFD01000012">
    <property type="protein sequence ID" value="ORX67625.1"/>
    <property type="molecule type" value="Genomic_DNA"/>
</dbReference>
<comment type="caution">
    <text evidence="2">The sequence shown here is derived from an EMBL/GenBank/DDBJ whole genome shotgun (WGS) entry which is preliminary data.</text>
</comment>
<accession>A0A1Y1W2W3</accession>
<dbReference type="Pfam" id="PF01764">
    <property type="entry name" value="Lipase_3"/>
    <property type="match status" value="1"/>
</dbReference>
<organism evidence="2 3">
    <name type="scientific">Linderina pennispora</name>
    <dbReference type="NCBI Taxonomy" id="61395"/>
    <lineage>
        <taxon>Eukaryota</taxon>
        <taxon>Fungi</taxon>
        <taxon>Fungi incertae sedis</taxon>
        <taxon>Zoopagomycota</taxon>
        <taxon>Kickxellomycotina</taxon>
        <taxon>Kickxellomycetes</taxon>
        <taxon>Kickxellales</taxon>
        <taxon>Kickxellaceae</taxon>
        <taxon>Linderina</taxon>
    </lineage>
</organism>
<dbReference type="InterPro" id="IPR051218">
    <property type="entry name" value="Sec_MonoDiacylglyc_Lipase"/>
</dbReference>